<comment type="caution">
    <text evidence="3">The sequence shown here is derived from an EMBL/GenBank/DDBJ whole genome shotgun (WGS) entry which is preliminary data.</text>
</comment>
<dbReference type="InterPro" id="IPR056303">
    <property type="entry name" value="AMIN-like"/>
</dbReference>
<feature type="domain" description="AMIN-like" evidence="2">
    <location>
        <begin position="87"/>
        <end position="197"/>
    </location>
</feature>
<organism evidence="3 4">
    <name type="scientific">Gordonia tangerina</name>
    <dbReference type="NCBI Taxonomy" id="2911060"/>
    <lineage>
        <taxon>Bacteria</taxon>
        <taxon>Bacillati</taxon>
        <taxon>Actinomycetota</taxon>
        <taxon>Actinomycetes</taxon>
        <taxon>Mycobacteriales</taxon>
        <taxon>Gordoniaceae</taxon>
        <taxon>Gordonia</taxon>
    </lineage>
</organism>
<feature type="chain" id="PRO_5047213958" description="AMIN-like domain-containing protein" evidence="1">
    <location>
        <begin position="21"/>
        <end position="211"/>
    </location>
</feature>
<feature type="signal peptide" evidence="1">
    <location>
        <begin position="1"/>
        <end position="20"/>
    </location>
</feature>
<evidence type="ECO:0000256" key="1">
    <source>
        <dbReference type="SAM" id="SignalP"/>
    </source>
</evidence>
<accession>A0ABS9DCH2</accession>
<dbReference type="EMBL" id="JAKGCU010000001">
    <property type="protein sequence ID" value="MCF3936904.1"/>
    <property type="molecule type" value="Genomic_DNA"/>
</dbReference>
<dbReference type="Pfam" id="PF24837">
    <property type="entry name" value="AMIN-like"/>
    <property type="match status" value="1"/>
</dbReference>
<name>A0ABS9DCH2_9ACTN</name>
<keyword evidence="1" id="KW-0732">Signal</keyword>
<evidence type="ECO:0000259" key="2">
    <source>
        <dbReference type="Pfam" id="PF24837"/>
    </source>
</evidence>
<gene>
    <name evidence="3" type="ORF">L1892_00725</name>
</gene>
<dbReference type="Proteomes" id="UP001108089">
    <property type="component" value="Unassembled WGS sequence"/>
</dbReference>
<dbReference type="RefSeq" id="WP_235721533.1">
    <property type="nucleotide sequence ID" value="NZ_JAKGCU010000001.1"/>
</dbReference>
<evidence type="ECO:0000313" key="3">
    <source>
        <dbReference type="EMBL" id="MCF3936904.1"/>
    </source>
</evidence>
<protein>
    <recommendedName>
        <fullName evidence="2">AMIN-like domain-containing protein</fullName>
    </recommendedName>
</protein>
<sequence>MMKRRAMAVAVMLVGAAALSGCGDSDDDVGVATVTSTLVVTPSTAASSQAAGSPGNTNCVEDGMDPATWNTAADTAPPLAPVTDGGVTDVTPSAGDCFDTIVIRTDTDSDVGFNVRYVPQVTEDGSGRPVPLRGDAFLQVSVSAPVLDPQLTDTFDFTADDQYRTLREIAFATSFEGVTTLGVGVDHTTPFAVESRRADDGTTDIVMYLAH</sequence>
<proteinExistence type="predicted"/>
<reference evidence="3" key="1">
    <citation type="submission" date="2022-01" db="EMBL/GenBank/DDBJ databases">
        <title>Gordonia xiamenensis sp. nov., isolated from surface seawater in Xiamen.</title>
        <authorList>
            <person name="He Y.F."/>
        </authorList>
    </citation>
    <scope>NUCLEOTIDE SEQUENCE</scope>
    <source>
        <strain evidence="3">GW1C4-4</strain>
    </source>
</reference>
<keyword evidence="4" id="KW-1185">Reference proteome</keyword>
<dbReference type="PROSITE" id="PS51257">
    <property type="entry name" value="PROKAR_LIPOPROTEIN"/>
    <property type="match status" value="1"/>
</dbReference>
<evidence type="ECO:0000313" key="4">
    <source>
        <dbReference type="Proteomes" id="UP001108089"/>
    </source>
</evidence>